<dbReference type="InterPro" id="IPR005964">
    <property type="entry name" value="Glc/Gal_transptr_bac"/>
</dbReference>
<feature type="transmembrane region" description="Helical" evidence="5">
    <location>
        <begin position="43"/>
        <end position="65"/>
    </location>
</feature>
<dbReference type="PANTHER" id="PTHR43702">
    <property type="entry name" value="L-FUCOSE-PROTON SYMPORTER"/>
    <property type="match status" value="1"/>
</dbReference>
<feature type="transmembrane region" description="Helical" evidence="5">
    <location>
        <begin position="406"/>
        <end position="423"/>
    </location>
</feature>
<keyword evidence="4" id="KW-1003">Cell membrane</keyword>
<protein>
    <submittedName>
        <fullName evidence="6">Glucose/galactose transporter</fullName>
    </submittedName>
</protein>
<dbReference type="GO" id="GO:0005354">
    <property type="term" value="F:galactose transmembrane transporter activity"/>
    <property type="evidence" value="ECO:0007669"/>
    <property type="project" value="InterPro"/>
</dbReference>
<evidence type="ECO:0000313" key="6">
    <source>
        <dbReference type="EMBL" id="EQD80924.1"/>
    </source>
</evidence>
<dbReference type="EMBL" id="AUZX01000286">
    <property type="protein sequence ID" value="EQD80924.1"/>
    <property type="molecule type" value="Genomic_DNA"/>
</dbReference>
<comment type="function">
    <text evidence="1">Intake of glucose and galactose.</text>
</comment>
<reference evidence="6" key="2">
    <citation type="journal article" date="2014" name="ISME J.">
        <title>Microbial stratification in low pH oxic and suboxic macroscopic growths along an acid mine drainage.</title>
        <authorList>
            <person name="Mendez-Garcia C."/>
            <person name="Mesa V."/>
            <person name="Sprenger R.R."/>
            <person name="Richter M."/>
            <person name="Diez M.S."/>
            <person name="Solano J."/>
            <person name="Bargiela R."/>
            <person name="Golyshina O.V."/>
            <person name="Manteca A."/>
            <person name="Ramos J.L."/>
            <person name="Gallego J.R."/>
            <person name="Llorente I."/>
            <person name="Martins Dos Santos V.A."/>
            <person name="Jensen O.N."/>
            <person name="Pelaez A.I."/>
            <person name="Sanchez J."/>
            <person name="Ferrer M."/>
        </authorList>
    </citation>
    <scope>NUCLEOTIDE SEQUENCE</scope>
</reference>
<dbReference type="GO" id="GO:0055056">
    <property type="term" value="F:D-glucose transmembrane transporter activity"/>
    <property type="evidence" value="ECO:0007669"/>
    <property type="project" value="InterPro"/>
</dbReference>
<comment type="similarity">
    <text evidence="3">Belongs to the major facilitator superfamily. FHS transporter (TC 2.A.1.7) family.</text>
</comment>
<gene>
    <name evidence="6" type="ORF">B1A_00375</name>
</gene>
<feature type="transmembrane region" description="Helical" evidence="5">
    <location>
        <begin position="282"/>
        <end position="299"/>
    </location>
</feature>
<dbReference type="GO" id="GO:1904659">
    <property type="term" value="P:D-glucose transmembrane transport"/>
    <property type="evidence" value="ECO:0007669"/>
    <property type="project" value="InterPro"/>
</dbReference>
<dbReference type="InterPro" id="IPR011701">
    <property type="entry name" value="MFS"/>
</dbReference>
<keyword evidence="5" id="KW-0472">Membrane</keyword>
<feature type="transmembrane region" description="Helical" evidence="5">
    <location>
        <begin position="319"/>
        <end position="339"/>
    </location>
</feature>
<dbReference type="SUPFAM" id="SSF103473">
    <property type="entry name" value="MFS general substrate transporter"/>
    <property type="match status" value="1"/>
</dbReference>
<feature type="transmembrane region" description="Helical" evidence="5">
    <location>
        <begin position="176"/>
        <end position="199"/>
    </location>
</feature>
<accession>T1DHV5</accession>
<comment type="caution">
    <text evidence="6">The sequence shown here is derived from an EMBL/GenBank/DDBJ whole genome shotgun (WGS) entry which is preliminary data.</text>
</comment>
<feature type="transmembrane region" description="Helical" evidence="5">
    <location>
        <begin position="348"/>
        <end position="366"/>
    </location>
</feature>
<evidence type="ECO:0000256" key="4">
    <source>
        <dbReference type="ARBA" id="ARBA00022475"/>
    </source>
</evidence>
<dbReference type="InterPro" id="IPR036259">
    <property type="entry name" value="MFS_trans_sf"/>
</dbReference>
<dbReference type="Gene3D" id="1.20.1250.20">
    <property type="entry name" value="MFS general substrate transporter like domains"/>
    <property type="match status" value="2"/>
</dbReference>
<keyword evidence="5" id="KW-0812">Transmembrane</keyword>
<reference evidence="6" key="1">
    <citation type="submission" date="2013-08" db="EMBL/GenBank/DDBJ databases">
        <authorList>
            <person name="Mendez C."/>
            <person name="Richter M."/>
            <person name="Ferrer M."/>
            <person name="Sanchez J."/>
        </authorList>
    </citation>
    <scope>NUCLEOTIDE SEQUENCE</scope>
</reference>
<dbReference type="NCBIfam" id="TIGR01272">
    <property type="entry name" value="gluP"/>
    <property type="match status" value="1"/>
</dbReference>
<feature type="transmembrane region" description="Helical" evidence="5">
    <location>
        <begin position="85"/>
        <end position="105"/>
    </location>
</feature>
<feature type="transmembrane region" description="Helical" evidence="5">
    <location>
        <begin position="372"/>
        <end position="394"/>
    </location>
</feature>
<evidence type="ECO:0000256" key="1">
    <source>
        <dbReference type="ARBA" id="ARBA00003321"/>
    </source>
</evidence>
<dbReference type="CDD" id="cd17394">
    <property type="entry name" value="MFS_FucP_like"/>
    <property type="match status" value="1"/>
</dbReference>
<evidence type="ECO:0000256" key="2">
    <source>
        <dbReference type="ARBA" id="ARBA00004429"/>
    </source>
</evidence>
<feature type="transmembrane region" description="Helical" evidence="5">
    <location>
        <begin position="429"/>
        <end position="448"/>
    </location>
</feature>
<feature type="transmembrane region" description="Helical" evidence="5">
    <location>
        <begin position="144"/>
        <end position="164"/>
    </location>
</feature>
<proteinExistence type="inferred from homology"/>
<evidence type="ECO:0000256" key="3">
    <source>
        <dbReference type="ARBA" id="ARBA00009120"/>
    </source>
</evidence>
<dbReference type="GO" id="GO:0005886">
    <property type="term" value="C:plasma membrane"/>
    <property type="evidence" value="ECO:0007669"/>
    <property type="project" value="UniProtKB-SubCell"/>
</dbReference>
<dbReference type="PANTHER" id="PTHR43702:SF12">
    <property type="entry name" value="N-ACETYL GLUCOSAMINE TRANSPORTER NAGP"/>
    <property type="match status" value="1"/>
</dbReference>
<sequence>MKQPELTPVVTAHGWMHHMTAVTRRQATGGLKMGNTNSNAQSAGYATSVAIIGGLFFVFGFVTWLNGPLIIFVKLAFNLDTVGAFLVPMAFYLSYLFLALPSAGILRITGMKRGMGLGLLVMAAGAALFGEFATLRVYPGALSGLFVLGAGLALLQTAVNPYISILGPIESAAQRIAVMGICNKGAGILAPFVIGTLVLSDINTFEARLHAASSIQARSALLNAFAAHIQMPYFVMAAVLVILALVVVRSPLPDVHAAEANRMPTSRDGDARPARLTQFPHLWLGVLCLFLYVGVEVMAGDAIGTYGLSFHLPLEQTRFFTSLTLTAMLVGYLVGLIATPRLISQQRYLSWSAMLGILFVIGAYVTHSYVSVGFVAALGFANAMMWPAIFPLAIKGLGHLTEQGSAFMIMAIAGGAVLPQLFAHLMQYFNFQLVFLLLMAPCYLYILYYSLYGHRVGLAAHDTGRVVEAR</sequence>
<name>T1DHV5_9ZZZZ</name>
<keyword evidence="5" id="KW-1133">Transmembrane helix</keyword>
<dbReference type="InterPro" id="IPR050375">
    <property type="entry name" value="MFS_TsgA-like"/>
</dbReference>
<organism evidence="6">
    <name type="scientific">mine drainage metagenome</name>
    <dbReference type="NCBI Taxonomy" id="410659"/>
    <lineage>
        <taxon>unclassified sequences</taxon>
        <taxon>metagenomes</taxon>
        <taxon>ecological metagenomes</taxon>
    </lineage>
</organism>
<evidence type="ECO:0000256" key="5">
    <source>
        <dbReference type="SAM" id="Phobius"/>
    </source>
</evidence>
<feature type="transmembrane region" description="Helical" evidence="5">
    <location>
        <begin position="117"/>
        <end position="138"/>
    </location>
</feature>
<feature type="transmembrane region" description="Helical" evidence="5">
    <location>
        <begin position="231"/>
        <end position="248"/>
    </location>
</feature>
<dbReference type="Pfam" id="PF07690">
    <property type="entry name" value="MFS_1"/>
    <property type="match status" value="1"/>
</dbReference>
<comment type="subcellular location">
    <subcellularLocation>
        <location evidence="2">Cell inner membrane</location>
        <topology evidence="2">Multi-pass membrane protein</topology>
    </subcellularLocation>
</comment>
<dbReference type="AlphaFoldDB" id="T1DHV5"/>